<dbReference type="Gene3D" id="1.25.40.10">
    <property type="entry name" value="Tetratricopeptide repeat domain"/>
    <property type="match status" value="1"/>
</dbReference>
<dbReference type="AlphaFoldDB" id="A0A3B0UPQ6"/>
<name>A0A3B0UPQ6_9ZZZZ</name>
<evidence type="ECO:0000313" key="2">
    <source>
        <dbReference type="EMBL" id="VAW30213.1"/>
    </source>
</evidence>
<feature type="domain" description="Bacterial transcriptional activator" evidence="1">
    <location>
        <begin position="1"/>
        <end position="133"/>
    </location>
</feature>
<dbReference type="InterPro" id="IPR005158">
    <property type="entry name" value="BTAD"/>
</dbReference>
<dbReference type="PANTHER" id="PTHR35807:SF2">
    <property type="entry name" value="TRANSCRIPTIONAL ACTIVATOR DOMAIN"/>
    <property type="match status" value="1"/>
</dbReference>
<dbReference type="InterPro" id="IPR051677">
    <property type="entry name" value="AfsR-DnrI-RedD_regulator"/>
</dbReference>
<evidence type="ECO:0000259" key="1">
    <source>
        <dbReference type="SMART" id="SM01043"/>
    </source>
</evidence>
<accession>A0A3B0UPQ6</accession>
<dbReference type="PANTHER" id="PTHR35807">
    <property type="entry name" value="TRANSCRIPTIONAL REGULATOR REDD-RELATED"/>
    <property type="match status" value="1"/>
</dbReference>
<dbReference type="InterPro" id="IPR011990">
    <property type="entry name" value="TPR-like_helical_dom_sf"/>
</dbReference>
<dbReference type="SMART" id="SM01043">
    <property type="entry name" value="BTAD"/>
    <property type="match status" value="1"/>
</dbReference>
<gene>
    <name evidence="2" type="ORF">MNBD_CHLOROFLEXI01-232</name>
</gene>
<organism evidence="2">
    <name type="scientific">hydrothermal vent metagenome</name>
    <dbReference type="NCBI Taxonomy" id="652676"/>
    <lineage>
        <taxon>unclassified sequences</taxon>
        <taxon>metagenomes</taxon>
        <taxon>ecological metagenomes</taxon>
    </lineage>
</organism>
<proteinExistence type="predicted"/>
<reference evidence="2" key="1">
    <citation type="submission" date="2018-06" db="EMBL/GenBank/DDBJ databases">
        <authorList>
            <person name="Zhirakovskaya E."/>
        </authorList>
    </citation>
    <scope>NUCLEOTIDE SEQUENCE</scope>
</reference>
<dbReference type="EMBL" id="UOEU01000034">
    <property type="protein sequence ID" value="VAW30213.1"/>
    <property type="molecule type" value="Genomic_DNA"/>
</dbReference>
<protein>
    <recommendedName>
        <fullName evidence="1">Bacterial transcriptional activator domain-containing protein</fullName>
    </recommendedName>
</protein>
<dbReference type="Pfam" id="PF03704">
    <property type="entry name" value="BTAD"/>
    <property type="match status" value="1"/>
</dbReference>
<dbReference type="SUPFAM" id="SSF48452">
    <property type="entry name" value="TPR-like"/>
    <property type="match status" value="1"/>
</dbReference>
<sequence length="138" mass="16148">MDCGRRCATAVVIQEYHVAEALYQGELFAEDRYEDWPTAQRQQLQSNYLQLLSRLSDHYFAIEQYTTCITFANKILLCEPCHEATHRLLMRAYVRQRQGYLALRQYHQCVETLAEELAVPPDPATIHLYEAIRSHQTV</sequence>